<dbReference type="AlphaFoldDB" id="A0A2N9XFZ8"/>
<dbReference type="Pfam" id="PF02086">
    <property type="entry name" value="MethyltransfD12"/>
    <property type="match status" value="1"/>
</dbReference>
<gene>
    <name evidence="4" type="ORF">BHC46_07245</name>
</gene>
<evidence type="ECO:0008006" key="6">
    <source>
        <dbReference type="Google" id="ProtNLM"/>
    </source>
</evidence>
<dbReference type="GO" id="GO:0009007">
    <property type="term" value="F:site-specific DNA-methyltransferase (adenine-specific) activity"/>
    <property type="evidence" value="ECO:0007669"/>
    <property type="project" value="UniProtKB-EC"/>
</dbReference>
<proteinExistence type="predicted"/>
<evidence type="ECO:0000313" key="4">
    <source>
        <dbReference type="EMBL" id="PIT47253.1"/>
    </source>
</evidence>
<dbReference type="InterPro" id="IPR029063">
    <property type="entry name" value="SAM-dependent_MTases_sf"/>
</dbReference>
<dbReference type="SUPFAM" id="SSF53335">
    <property type="entry name" value="S-adenosyl-L-methionine-dependent methyltransferases"/>
    <property type="match status" value="1"/>
</dbReference>
<dbReference type="InterPro" id="IPR012327">
    <property type="entry name" value="MeTrfase_D12"/>
</dbReference>
<evidence type="ECO:0000256" key="1">
    <source>
        <dbReference type="ARBA" id="ARBA00022603"/>
    </source>
</evidence>
<comment type="caution">
    <text evidence="4">The sequence shown here is derived from an EMBL/GenBank/DDBJ whole genome shotgun (WGS) entry which is preliminary data.</text>
</comment>
<name>A0A2N9XFZ8_9NEIS</name>
<organism evidence="4 5">
    <name type="scientific">Snodgrassella alvi</name>
    <dbReference type="NCBI Taxonomy" id="1196083"/>
    <lineage>
        <taxon>Bacteria</taxon>
        <taxon>Pseudomonadati</taxon>
        <taxon>Pseudomonadota</taxon>
        <taxon>Betaproteobacteria</taxon>
        <taxon>Neisseriales</taxon>
        <taxon>Neisseriaceae</taxon>
        <taxon>Snodgrassella</taxon>
    </lineage>
</organism>
<dbReference type="RefSeq" id="WP_100139259.1">
    <property type="nucleotide sequence ID" value="NZ_MEIP01000018.1"/>
</dbReference>
<accession>A0A2N9XFZ8</accession>
<sequence>MKFNKAPLPFVGQKRNFLKQFAKVLNENIDGQGEDWTIIDVFGGSGLLAHHAKQLKPNARVIYNDFDNYADRLAHIEDINRLRQQLAVTVKDIPIKSKLDKRTQSLVIEQIRSFKGYIDLGSLQTWLLFSGDILENLDQIYKESVLYNRVKKSDYPLATGYLDGVEVVSKSFDVLLPDYVDNENTLLVLDPPYLFSEQKAYRRAEEFRFISFIKLMTLIRPPFILFSNKHSEILEYLDYAIEQKDERFAGYDFCAINATISKKRTYKDYMVYKF</sequence>
<dbReference type="Proteomes" id="UP000229970">
    <property type="component" value="Unassembled WGS sequence"/>
</dbReference>
<dbReference type="EMBL" id="MEIP01000018">
    <property type="protein sequence ID" value="PIT47253.1"/>
    <property type="molecule type" value="Genomic_DNA"/>
</dbReference>
<reference evidence="4 5" key="1">
    <citation type="journal article" date="2017" name="MBio">
        <title>Type VI secretion-mediated competition in the bee gut microbiome.</title>
        <authorList>
            <person name="Steele M.I."/>
            <person name="Kwong W.K."/>
            <person name="Powell J.E."/>
            <person name="Whiteley M."/>
            <person name="Moran N.A."/>
        </authorList>
    </citation>
    <scope>NUCLEOTIDE SEQUENCE [LARGE SCALE GENOMIC DNA]</scope>
    <source>
        <strain evidence="4 5">Ruf1-X</strain>
    </source>
</reference>
<keyword evidence="3" id="KW-0949">S-adenosyl-L-methionine</keyword>
<dbReference type="GO" id="GO:0032259">
    <property type="term" value="P:methylation"/>
    <property type="evidence" value="ECO:0007669"/>
    <property type="project" value="UniProtKB-KW"/>
</dbReference>
<evidence type="ECO:0000313" key="5">
    <source>
        <dbReference type="Proteomes" id="UP000229970"/>
    </source>
</evidence>
<evidence type="ECO:0000256" key="3">
    <source>
        <dbReference type="ARBA" id="ARBA00022691"/>
    </source>
</evidence>
<protein>
    <recommendedName>
        <fullName evidence="6">D12 class N6 adenine-specific DNA methyltransferase</fullName>
    </recommendedName>
</protein>
<keyword evidence="2" id="KW-0808">Transferase</keyword>
<evidence type="ECO:0000256" key="2">
    <source>
        <dbReference type="ARBA" id="ARBA00022679"/>
    </source>
</evidence>
<dbReference type="GO" id="GO:0009307">
    <property type="term" value="P:DNA restriction-modification system"/>
    <property type="evidence" value="ECO:0007669"/>
    <property type="project" value="InterPro"/>
</dbReference>
<keyword evidence="1" id="KW-0489">Methyltransferase</keyword>